<feature type="domain" description="YARHG" evidence="1">
    <location>
        <begin position="166"/>
        <end position="251"/>
    </location>
</feature>
<accession>A0A9D1T8H6</accession>
<dbReference type="AlphaFoldDB" id="A0A9D1T8H6"/>
<reference evidence="2" key="2">
    <citation type="journal article" date="2021" name="PeerJ">
        <title>Extensive microbial diversity within the chicken gut microbiome revealed by metagenomics and culture.</title>
        <authorList>
            <person name="Gilroy R."/>
            <person name="Ravi A."/>
            <person name="Getino M."/>
            <person name="Pursley I."/>
            <person name="Horton D.L."/>
            <person name="Alikhan N.F."/>
            <person name="Baker D."/>
            <person name="Gharbi K."/>
            <person name="Hall N."/>
            <person name="Watson M."/>
            <person name="Adriaenssens E.M."/>
            <person name="Foster-Nyarko E."/>
            <person name="Jarju S."/>
            <person name="Secka A."/>
            <person name="Antonio M."/>
            <person name="Oren A."/>
            <person name="Chaudhuri R.R."/>
            <person name="La Ragione R."/>
            <person name="Hildebrand F."/>
            <person name="Pallen M.J."/>
        </authorList>
    </citation>
    <scope>NUCLEOTIDE SEQUENCE</scope>
    <source>
        <strain evidence="2">ChiBcec6-7307</strain>
    </source>
</reference>
<dbReference type="PANTHER" id="PTHR40038:SF1">
    <property type="entry name" value="MEMBRANE-ASSOCIATED PROTEIN TCAA"/>
    <property type="match status" value="1"/>
</dbReference>
<organism evidence="2 3">
    <name type="scientific">Candidatus Merdiplasma excrementigallinarum</name>
    <dbReference type="NCBI Taxonomy" id="2840864"/>
    <lineage>
        <taxon>Bacteria</taxon>
        <taxon>Bacillati</taxon>
        <taxon>Bacillota</taxon>
        <taxon>Clostridia</taxon>
        <taxon>Lachnospirales</taxon>
        <taxon>Lachnospiraceae</taxon>
        <taxon>Lachnospiraceae incertae sedis</taxon>
        <taxon>Candidatus Merdiplasma</taxon>
    </lineage>
</organism>
<evidence type="ECO:0000313" key="3">
    <source>
        <dbReference type="Proteomes" id="UP000886889"/>
    </source>
</evidence>
<dbReference type="PANTHER" id="PTHR40038">
    <property type="entry name" value="MEMBRANE-ASSOCIATED PROTEIN TCAA"/>
    <property type="match status" value="1"/>
</dbReference>
<dbReference type="EMBL" id="DVOS01000019">
    <property type="protein sequence ID" value="HIV22602.1"/>
    <property type="molecule type" value="Genomic_DNA"/>
</dbReference>
<dbReference type="Gene3D" id="1.20.58.1690">
    <property type="match status" value="3"/>
</dbReference>
<dbReference type="InterPro" id="IPR025582">
    <property type="entry name" value="YARHG_dom"/>
</dbReference>
<gene>
    <name evidence="2" type="ORF">IAC80_01550</name>
</gene>
<reference evidence="2" key="1">
    <citation type="submission" date="2020-10" db="EMBL/GenBank/DDBJ databases">
        <authorList>
            <person name="Gilroy R."/>
        </authorList>
    </citation>
    <scope>NUCLEOTIDE SEQUENCE</scope>
    <source>
        <strain evidence="2">ChiBcec6-7307</strain>
    </source>
</reference>
<dbReference type="Pfam" id="PF13308">
    <property type="entry name" value="YARHG"/>
    <property type="match status" value="3"/>
</dbReference>
<evidence type="ECO:0000313" key="2">
    <source>
        <dbReference type="EMBL" id="HIV22602.1"/>
    </source>
</evidence>
<proteinExistence type="predicted"/>
<protein>
    <submittedName>
        <fullName evidence="2">YARHG domain-containing protein</fullName>
    </submittedName>
</protein>
<name>A0A9D1T8H6_9FIRM</name>
<dbReference type="InterPro" id="IPR038434">
    <property type="entry name" value="YARHG_sf"/>
</dbReference>
<dbReference type="SMART" id="SM01324">
    <property type="entry name" value="YARHG"/>
    <property type="match status" value="3"/>
</dbReference>
<feature type="domain" description="YARHG" evidence="1">
    <location>
        <begin position="42"/>
        <end position="127"/>
    </location>
</feature>
<dbReference type="Proteomes" id="UP000886889">
    <property type="component" value="Unassembled WGS sequence"/>
</dbReference>
<sequence length="377" mass="43474">MYEAGRNVCRREWRLPVRGILLAAVLFIAAAWAIPARADTAYGYILPNSAWEYLTYEEISQMPVQVVCYAKNEIYARNGRTFDSAELQNYFSQQYWYVSIYSPADFPEEMLNVYETSNVALLTQRENELGGYALDSGAYDYGPVYQYITQMTDYYYGGDSYYVDPDSYIFYDSDKRNLTADDISQLTLQELCYARNEIYARHGLLFQSQELAGYFEQKNWYWGSISPGQFPEGILNASETANAALLLQEENARGGYVLDQYGYSYSGIGSYTAGSSYTPTEGDYIFWDSNIRYLTEGEVAGLTLRELNYAKNEIYARRGYIFTSQELRDYFGSKSWYNGTLTPDQFSTSIFNEYENGNIQLLQRYEYSLSPNGYQPY</sequence>
<feature type="domain" description="YARHG" evidence="1">
    <location>
        <begin position="282"/>
        <end position="367"/>
    </location>
</feature>
<evidence type="ECO:0000259" key="1">
    <source>
        <dbReference type="SMART" id="SM01324"/>
    </source>
</evidence>
<comment type="caution">
    <text evidence="2">The sequence shown here is derived from an EMBL/GenBank/DDBJ whole genome shotgun (WGS) entry which is preliminary data.</text>
</comment>